<dbReference type="SMART" id="SM00451">
    <property type="entry name" value="ZnF_U1"/>
    <property type="match status" value="1"/>
</dbReference>
<evidence type="ECO:0000259" key="11">
    <source>
        <dbReference type="PROSITE" id="PS51915"/>
    </source>
</evidence>
<dbReference type="InterPro" id="IPR050589">
    <property type="entry name" value="Ikaros_C2H2-ZF"/>
</dbReference>
<name>A0A6P4EFM7_DRORH</name>
<gene>
    <name evidence="12" type="primary">LOC108041819</name>
</gene>
<reference evidence="12" key="1">
    <citation type="submission" date="2025-08" db="UniProtKB">
        <authorList>
            <consortium name="RefSeq"/>
        </authorList>
    </citation>
    <scope>IDENTIFICATION</scope>
</reference>
<keyword evidence="6" id="KW-0238">DNA-binding</keyword>
<feature type="domain" description="C2H2-type" evidence="10">
    <location>
        <begin position="531"/>
        <end position="558"/>
    </location>
</feature>
<evidence type="ECO:0000256" key="3">
    <source>
        <dbReference type="ARBA" id="ARBA00022737"/>
    </source>
</evidence>
<keyword evidence="7" id="KW-0539">Nucleus</keyword>
<evidence type="ECO:0000256" key="7">
    <source>
        <dbReference type="ARBA" id="ARBA00023242"/>
    </source>
</evidence>
<comment type="subcellular location">
    <subcellularLocation>
        <location evidence="1">Nucleus</location>
    </subcellularLocation>
</comment>
<dbReference type="Pfam" id="PF07776">
    <property type="entry name" value="zf-AD"/>
    <property type="match status" value="1"/>
</dbReference>
<dbReference type="FunFam" id="3.30.160.60:FF:000145">
    <property type="entry name" value="Zinc finger protein 574"/>
    <property type="match status" value="1"/>
</dbReference>
<feature type="binding site" evidence="9">
    <location>
        <position position="49"/>
    </location>
    <ligand>
        <name>Zn(2+)</name>
        <dbReference type="ChEBI" id="CHEBI:29105"/>
    </ligand>
</feature>
<dbReference type="SUPFAM" id="SSF57716">
    <property type="entry name" value="Glucocorticoid receptor-like (DNA-binding domain)"/>
    <property type="match status" value="1"/>
</dbReference>
<dbReference type="InterPro" id="IPR003604">
    <property type="entry name" value="Matrin/U1-like-C_Znf_C2H2"/>
</dbReference>
<organism evidence="12">
    <name type="scientific">Drosophila rhopaloa</name>
    <name type="common">Fruit fly</name>
    <dbReference type="NCBI Taxonomy" id="1041015"/>
    <lineage>
        <taxon>Eukaryota</taxon>
        <taxon>Metazoa</taxon>
        <taxon>Ecdysozoa</taxon>
        <taxon>Arthropoda</taxon>
        <taxon>Hexapoda</taxon>
        <taxon>Insecta</taxon>
        <taxon>Pterygota</taxon>
        <taxon>Neoptera</taxon>
        <taxon>Endopterygota</taxon>
        <taxon>Diptera</taxon>
        <taxon>Brachycera</taxon>
        <taxon>Muscomorpha</taxon>
        <taxon>Ephydroidea</taxon>
        <taxon>Drosophilidae</taxon>
        <taxon>Drosophila</taxon>
        <taxon>Sophophora</taxon>
    </lineage>
</organism>
<dbReference type="GO" id="GO:0003700">
    <property type="term" value="F:DNA-binding transcription factor activity"/>
    <property type="evidence" value="ECO:0007669"/>
    <property type="project" value="TreeGrafter"/>
</dbReference>
<dbReference type="InterPro" id="IPR012934">
    <property type="entry name" value="Znf_AD"/>
</dbReference>
<feature type="domain" description="C2H2-type" evidence="10">
    <location>
        <begin position="471"/>
        <end position="499"/>
    </location>
</feature>
<protein>
    <submittedName>
        <fullName evidence="12">Zinc finger and SCAN domain-containing protein 5D</fullName>
    </submittedName>
</protein>
<dbReference type="FunFam" id="3.30.160.60:FF:000100">
    <property type="entry name" value="Zinc finger 45-like"/>
    <property type="match status" value="1"/>
</dbReference>
<proteinExistence type="predicted"/>
<evidence type="ECO:0000256" key="8">
    <source>
        <dbReference type="PROSITE-ProRule" id="PRU00042"/>
    </source>
</evidence>
<feature type="binding site" evidence="9">
    <location>
        <position position="8"/>
    </location>
    <ligand>
        <name>Zn(2+)</name>
        <dbReference type="ChEBI" id="CHEBI:29105"/>
    </ligand>
</feature>
<feature type="domain" description="C2H2-type" evidence="10">
    <location>
        <begin position="500"/>
        <end position="527"/>
    </location>
</feature>
<feature type="binding site" evidence="9">
    <location>
        <position position="52"/>
    </location>
    <ligand>
        <name>Zn(2+)</name>
        <dbReference type="ChEBI" id="CHEBI:29105"/>
    </ligand>
</feature>
<dbReference type="PROSITE" id="PS00028">
    <property type="entry name" value="ZINC_FINGER_C2H2_1"/>
    <property type="match status" value="4"/>
</dbReference>
<dbReference type="OrthoDB" id="7852576at2759"/>
<evidence type="ECO:0000256" key="6">
    <source>
        <dbReference type="ARBA" id="ARBA00023125"/>
    </source>
</evidence>
<dbReference type="RefSeq" id="XP_016975339.1">
    <property type="nucleotide sequence ID" value="XM_017119850.1"/>
</dbReference>
<dbReference type="PROSITE" id="PS50157">
    <property type="entry name" value="ZINC_FINGER_C2H2_2"/>
    <property type="match status" value="5"/>
</dbReference>
<evidence type="ECO:0000256" key="1">
    <source>
        <dbReference type="ARBA" id="ARBA00004123"/>
    </source>
</evidence>
<keyword evidence="2 9" id="KW-0479">Metal-binding</keyword>
<sequence>MTVLCRTCSQDAEHARSLFDMKGSDVLQNILKLTGIWLSDKPGVPSRICLSCLRDLNKAIAFRERCIKTNDSWFEEQGSQADLAPPLKADIDRKEITVQQVPLKTNDSWVETQDAQSDLGTPMKYDSDKKEIRVQLVPFDTSQKPKMAVLRKISSQRSWRPDLTDVSCIGPVDPLRCEDIIQVNKPKMAVLRKMPQQPTRKPAEKIICNLVNFFSRSEVASVDVVKSLRPQDISQVNKQKVPVPRKILPHRSRKRNESPSKTMGNLINLFSDPDVPSVRKMSTQRTREPDETAFKSRDNLVRFFAEPEVSSVNIVDPESRIDISQVKIKPINISQKQTKIVPAKTSRQCIKKLDETRFTTIENIIYQLAGPVPSSVDLMDPLRCEDIIKEMNEPLLSNEDPEDSKNQEVIEEDYGNQEVIDEEYKSQEGVRAVPSSKRKKVEFFCDQCGRSFTEKGNFNLHLKRHLGIREYQCKECDRREISQHLLNLHVRIKHRGEKPYVCKYCGQRFNNCLRRLDHERNHKESPDHRPYVCHVCNKAFKKKRMLNHHRVVHTGEQPYHCELCQSHFNRKNSLRTHFKSKHHQSRVEKQAKILYGADTSLLEDK</sequence>
<keyword evidence="3" id="KW-0677">Repeat</keyword>
<dbReference type="GO" id="GO:0008270">
    <property type="term" value="F:zinc ion binding"/>
    <property type="evidence" value="ECO:0007669"/>
    <property type="project" value="UniProtKB-UniRule"/>
</dbReference>
<feature type="domain" description="ZAD" evidence="11">
    <location>
        <begin position="3"/>
        <end position="76"/>
    </location>
</feature>
<evidence type="ECO:0000313" key="12">
    <source>
        <dbReference type="RefSeq" id="XP_016975339.1"/>
    </source>
</evidence>
<feature type="binding site" evidence="9">
    <location>
        <position position="5"/>
    </location>
    <ligand>
        <name>Zn(2+)</name>
        <dbReference type="ChEBI" id="CHEBI:29105"/>
    </ligand>
</feature>
<dbReference type="InterPro" id="IPR013087">
    <property type="entry name" value="Znf_C2H2_type"/>
</dbReference>
<dbReference type="InterPro" id="IPR036236">
    <property type="entry name" value="Znf_C2H2_sf"/>
</dbReference>
<keyword evidence="5 9" id="KW-0862">Zinc</keyword>
<dbReference type="GeneID" id="108041819"/>
<dbReference type="SMART" id="SM00355">
    <property type="entry name" value="ZnF_C2H2"/>
    <property type="match status" value="5"/>
</dbReference>
<feature type="domain" description="C2H2-type" evidence="10">
    <location>
        <begin position="443"/>
        <end position="470"/>
    </location>
</feature>
<dbReference type="PANTHER" id="PTHR24404:SF114">
    <property type="entry name" value="KLUMPFUSS, ISOFORM B-RELATED"/>
    <property type="match status" value="1"/>
</dbReference>
<dbReference type="Gene3D" id="3.30.160.60">
    <property type="entry name" value="Classic Zinc Finger"/>
    <property type="match status" value="4"/>
</dbReference>
<accession>A0A6P4EFM7</accession>
<dbReference type="Gene3D" id="3.40.1800.20">
    <property type="match status" value="1"/>
</dbReference>
<dbReference type="PROSITE" id="PS51915">
    <property type="entry name" value="ZAD"/>
    <property type="match status" value="1"/>
</dbReference>
<keyword evidence="4 8" id="KW-0863">Zinc-finger</keyword>
<dbReference type="SUPFAM" id="SSF57667">
    <property type="entry name" value="beta-beta-alpha zinc fingers"/>
    <property type="match status" value="3"/>
</dbReference>
<dbReference type="Pfam" id="PF00096">
    <property type="entry name" value="zf-C2H2"/>
    <property type="match status" value="2"/>
</dbReference>
<feature type="domain" description="C2H2-type" evidence="10">
    <location>
        <begin position="559"/>
        <end position="587"/>
    </location>
</feature>
<dbReference type="SMART" id="SM00868">
    <property type="entry name" value="zf-AD"/>
    <property type="match status" value="1"/>
</dbReference>
<evidence type="ECO:0000256" key="2">
    <source>
        <dbReference type="ARBA" id="ARBA00022723"/>
    </source>
</evidence>
<dbReference type="GO" id="GO:0005634">
    <property type="term" value="C:nucleus"/>
    <property type="evidence" value="ECO:0007669"/>
    <property type="project" value="UniProtKB-SubCell"/>
</dbReference>
<dbReference type="PANTHER" id="PTHR24404">
    <property type="entry name" value="ZINC FINGER PROTEIN"/>
    <property type="match status" value="1"/>
</dbReference>
<dbReference type="RefSeq" id="XP_016975339.2">
    <property type="nucleotide sequence ID" value="XM_017119850.2"/>
</dbReference>
<evidence type="ECO:0000256" key="9">
    <source>
        <dbReference type="PROSITE-ProRule" id="PRU01263"/>
    </source>
</evidence>
<dbReference type="AlphaFoldDB" id="A0A6P4EFM7"/>
<dbReference type="GO" id="GO:0006357">
    <property type="term" value="P:regulation of transcription by RNA polymerase II"/>
    <property type="evidence" value="ECO:0007669"/>
    <property type="project" value="TreeGrafter"/>
</dbReference>
<evidence type="ECO:0000256" key="5">
    <source>
        <dbReference type="ARBA" id="ARBA00022833"/>
    </source>
</evidence>
<evidence type="ECO:0000256" key="4">
    <source>
        <dbReference type="ARBA" id="ARBA00022771"/>
    </source>
</evidence>
<dbReference type="GO" id="GO:0000978">
    <property type="term" value="F:RNA polymerase II cis-regulatory region sequence-specific DNA binding"/>
    <property type="evidence" value="ECO:0007669"/>
    <property type="project" value="TreeGrafter"/>
</dbReference>
<evidence type="ECO:0000259" key="10">
    <source>
        <dbReference type="PROSITE" id="PS50157"/>
    </source>
</evidence>